<gene>
    <name evidence="1" type="ORF">AKAME5_000450900</name>
</gene>
<dbReference type="EMBL" id="BRZM01000010">
    <property type="protein sequence ID" value="GLD51452.1"/>
    <property type="molecule type" value="Genomic_DNA"/>
</dbReference>
<dbReference type="GO" id="GO:0016477">
    <property type="term" value="P:cell migration"/>
    <property type="evidence" value="ECO:0007669"/>
    <property type="project" value="TreeGrafter"/>
</dbReference>
<protein>
    <submittedName>
        <fullName evidence="1">Leucine-rich repeat-containing protein 16B</fullName>
    </submittedName>
</protein>
<reference evidence="1" key="1">
    <citation type="submission" date="2022-08" db="EMBL/GenBank/DDBJ databases">
        <title>Genome sequencing of akame (Lates japonicus).</title>
        <authorList>
            <person name="Hashiguchi Y."/>
            <person name="Takahashi H."/>
        </authorList>
    </citation>
    <scope>NUCLEOTIDE SEQUENCE</scope>
    <source>
        <strain evidence="1">Kochi</strain>
    </source>
</reference>
<dbReference type="GO" id="GO:0034315">
    <property type="term" value="P:regulation of Arp2/3 complex-mediated actin nucleation"/>
    <property type="evidence" value="ECO:0007669"/>
    <property type="project" value="TreeGrafter"/>
</dbReference>
<feature type="non-terminal residue" evidence="1">
    <location>
        <position position="121"/>
    </location>
</feature>
<evidence type="ECO:0000313" key="1">
    <source>
        <dbReference type="EMBL" id="GLD51452.1"/>
    </source>
</evidence>
<dbReference type="PANTHER" id="PTHR24112:SF43">
    <property type="entry name" value="CAPPING PROTEIN, ARP2_3 AND MYOSIN-I LINKER PROTEIN 3"/>
    <property type="match status" value="1"/>
</dbReference>
<dbReference type="PANTHER" id="PTHR24112">
    <property type="entry name" value="LEUCINE-RICH REPEAT, ISOFORM F-RELATED"/>
    <property type="match status" value="1"/>
</dbReference>
<keyword evidence="2" id="KW-1185">Reference proteome</keyword>
<proteinExistence type="predicted"/>
<evidence type="ECO:0000313" key="2">
    <source>
        <dbReference type="Proteomes" id="UP001279410"/>
    </source>
</evidence>
<accession>A0AAD3R0F7</accession>
<dbReference type="InterPro" id="IPR051279">
    <property type="entry name" value="PP1-Reg/Actin-Interact_Protein"/>
</dbReference>
<dbReference type="Proteomes" id="UP001279410">
    <property type="component" value="Unassembled WGS sequence"/>
</dbReference>
<organism evidence="1 2">
    <name type="scientific">Lates japonicus</name>
    <name type="common">Japanese lates</name>
    <dbReference type="NCBI Taxonomy" id="270547"/>
    <lineage>
        <taxon>Eukaryota</taxon>
        <taxon>Metazoa</taxon>
        <taxon>Chordata</taxon>
        <taxon>Craniata</taxon>
        <taxon>Vertebrata</taxon>
        <taxon>Euteleostomi</taxon>
        <taxon>Actinopterygii</taxon>
        <taxon>Neopterygii</taxon>
        <taxon>Teleostei</taxon>
        <taxon>Neoteleostei</taxon>
        <taxon>Acanthomorphata</taxon>
        <taxon>Carangaria</taxon>
        <taxon>Carangaria incertae sedis</taxon>
        <taxon>Centropomidae</taxon>
        <taxon>Lates</taxon>
    </lineage>
</organism>
<dbReference type="GO" id="GO:0030027">
    <property type="term" value="C:lamellipodium"/>
    <property type="evidence" value="ECO:0007669"/>
    <property type="project" value="TreeGrafter"/>
</dbReference>
<comment type="caution">
    <text evidence="1">The sequence shown here is derived from an EMBL/GenBank/DDBJ whole genome shotgun (WGS) entry which is preliminary data.</text>
</comment>
<name>A0AAD3R0F7_LATJO</name>
<dbReference type="AlphaFoldDB" id="A0AAD3R0F7"/>
<sequence length="121" mass="13575">IQRALLRNNQTQRFSQKQALRLHQGLVTSTAEQVMERLCVRVQQQVCVLKGCEEGEEVQTARQILKEARNSRALYPSLCELAHVLSVDGPVKQRLDTLAGELAKAADKELQVILGLEQPFP</sequence>
<dbReference type="GO" id="GO:0005886">
    <property type="term" value="C:plasma membrane"/>
    <property type="evidence" value="ECO:0007669"/>
    <property type="project" value="TreeGrafter"/>
</dbReference>